<evidence type="ECO:0000256" key="2">
    <source>
        <dbReference type="ARBA" id="ARBA00010022"/>
    </source>
</evidence>
<dbReference type="GO" id="GO:0031841">
    <property type="term" value="F:neuropeptide Y receptor binding"/>
    <property type="evidence" value="ECO:0007669"/>
    <property type="project" value="TreeGrafter"/>
</dbReference>
<dbReference type="GO" id="GO:0005615">
    <property type="term" value="C:extracellular space"/>
    <property type="evidence" value="ECO:0007669"/>
    <property type="project" value="TreeGrafter"/>
</dbReference>
<dbReference type="GO" id="GO:0005184">
    <property type="term" value="F:neuropeptide hormone activity"/>
    <property type="evidence" value="ECO:0007669"/>
    <property type="project" value="TreeGrafter"/>
</dbReference>
<evidence type="ECO:0000256" key="3">
    <source>
        <dbReference type="ARBA" id="ARBA00022525"/>
    </source>
</evidence>
<accession>A0A2I4B904</accession>
<dbReference type="PANTHER" id="PTHR10533">
    <property type="entry name" value="NEUROPEPTIDE Y/PANCREATIC HORMONE/PEPTIDE YY"/>
    <property type="match status" value="1"/>
</dbReference>
<sequence>MSRLLSSFTRILFLILPMHSHTIKEGQCWESDKRSSGRQENPHNYFQVISSSPAMSSSLLALCLLVCTLSGLNAYPIKPTSPREGAPPEELAKYYSALRHYINLITRQRYGKRDNPDTVFSDVLVKESTESIPGSSYIRYDGLPGW</sequence>
<name>A0A2I4B904_AUSLI</name>
<dbReference type="RefSeq" id="XP_013864229.1">
    <property type="nucleotide sequence ID" value="XM_014008775.1"/>
</dbReference>
<dbReference type="PANTHER" id="PTHR10533:SF5">
    <property type="entry name" value="PRO-NEUROPEPTIDE Y"/>
    <property type="match status" value="1"/>
</dbReference>
<keyword evidence="5" id="KW-0527">Neuropeptide</keyword>
<dbReference type="GeneID" id="106517769"/>
<keyword evidence="4" id="KW-0027">Amidation</keyword>
<evidence type="ECO:0000256" key="6">
    <source>
        <dbReference type="RuleBase" id="RU000656"/>
    </source>
</evidence>
<keyword evidence="3" id="KW-0964">Secreted</keyword>
<proteinExistence type="inferred from homology"/>
<dbReference type="GO" id="GO:0007631">
    <property type="term" value="P:feeding behavior"/>
    <property type="evidence" value="ECO:0007669"/>
    <property type="project" value="TreeGrafter"/>
</dbReference>
<feature type="signal peptide" evidence="7">
    <location>
        <begin position="1"/>
        <end position="22"/>
    </location>
</feature>
<evidence type="ECO:0000313" key="8">
    <source>
        <dbReference type="Proteomes" id="UP000192220"/>
    </source>
</evidence>
<evidence type="ECO:0000313" key="9">
    <source>
        <dbReference type="RefSeq" id="XP_013864229.1"/>
    </source>
</evidence>
<dbReference type="PRINTS" id="PR00278">
    <property type="entry name" value="PANCHORMONE"/>
</dbReference>
<dbReference type="OrthoDB" id="9852947at2759"/>
<protein>
    <submittedName>
        <fullName evidence="9">Peptide YY-like</fullName>
    </submittedName>
</protein>
<dbReference type="Gene3D" id="6.10.250.900">
    <property type="match status" value="1"/>
</dbReference>
<gene>
    <name evidence="9" type="primary">LOC106517769</name>
</gene>
<dbReference type="PROSITE" id="PS00265">
    <property type="entry name" value="PANCREATIC_HORMONE_1"/>
    <property type="match status" value="1"/>
</dbReference>
<dbReference type="SMART" id="SM00309">
    <property type="entry name" value="PAH"/>
    <property type="match status" value="1"/>
</dbReference>
<dbReference type="GO" id="GO:0007218">
    <property type="term" value="P:neuropeptide signaling pathway"/>
    <property type="evidence" value="ECO:0007669"/>
    <property type="project" value="UniProtKB-KW"/>
</dbReference>
<keyword evidence="8" id="KW-1185">Reference proteome</keyword>
<feature type="chain" id="PRO_5014163114" evidence="7">
    <location>
        <begin position="23"/>
        <end position="146"/>
    </location>
</feature>
<dbReference type="Proteomes" id="UP000192220">
    <property type="component" value="Unplaced"/>
</dbReference>
<dbReference type="KEGG" id="alim:106517769"/>
<dbReference type="InterPro" id="IPR020392">
    <property type="entry name" value="Pancreatic_hormone-like_CS"/>
</dbReference>
<dbReference type="InParanoid" id="A0A2I4B904"/>
<reference evidence="9" key="1">
    <citation type="submission" date="2025-08" db="UniProtKB">
        <authorList>
            <consortium name="RefSeq"/>
        </authorList>
    </citation>
    <scope>IDENTIFICATION</scope>
</reference>
<keyword evidence="7" id="KW-0732">Signal</keyword>
<dbReference type="CDD" id="cd00126">
    <property type="entry name" value="PAH"/>
    <property type="match status" value="1"/>
</dbReference>
<dbReference type="STRING" id="52670.A0A2I4B904"/>
<dbReference type="PROSITE" id="PS50276">
    <property type="entry name" value="PANCREATIC_HORMONE_2"/>
    <property type="match status" value="1"/>
</dbReference>
<dbReference type="Pfam" id="PF00159">
    <property type="entry name" value="Hormone_3"/>
    <property type="match status" value="1"/>
</dbReference>
<dbReference type="AlphaFoldDB" id="A0A2I4B904"/>
<dbReference type="InterPro" id="IPR001955">
    <property type="entry name" value="Pancreatic_hormone-like"/>
</dbReference>
<evidence type="ECO:0000256" key="4">
    <source>
        <dbReference type="ARBA" id="ARBA00022815"/>
    </source>
</evidence>
<evidence type="ECO:0000256" key="1">
    <source>
        <dbReference type="ARBA" id="ARBA00004613"/>
    </source>
</evidence>
<evidence type="ECO:0000256" key="7">
    <source>
        <dbReference type="SAM" id="SignalP"/>
    </source>
</evidence>
<evidence type="ECO:0000256" key="5">
    <source>
        <dbReference type="ARBA" id="ARBA00023320"/>
    </source>
</evidence>
<comment type="similarity">
    <text evidence="2 6">Belongs to the NPY family.</text>
</comment>
<organism evidence="8 9">
    <name type="scientific">Austrofundulus limnaeus</name>
    <name type="common">Annual killifish</name>
    <dbReference type="NCBI Taxonomy" id="52670"/>
    <lineage>
        <taxon>Eukaryota</taxon>
        <taxon>Metazoa</taxon>
        <taxon>Chordata</taxon>
        <taxon>Craniata</taxon>
        <taxon>Vertebrata</taxon>
        <taxon>Euteleostomi</taxon>
        <taxon>Actinopterygii</taxon>
        <taxon>Neopterygii</taxon>
        <taxon>Teleostei</taxon>
        <taxon>Neoteleostei</taxon>
        <taxon>Acanthomorphata</taxon>
        <taxon>Ovalentaria</taxon>
        <taxon>Atherinomorphae</taxon>
        <taxon>Cyprinodontiformes</taxon>
        <taxon>Rivulidae</taxon>
        <taxon>Austrofundulus</taxon>
    </lineage>
</organism>
<comment type="subcellular location">
    <subcellularLocation>
        <location evidence="1">Secreted</location>
    </subcellularLocation>
</comment>